<evidence type="ECO:0000313" key="3">
    <source>
        <dbReference type="Proteomes" id="UP000226442"/>
    </source>
</evidence>
<feature type="transmembrane region" description="Helical" evidence="1">
    <location>
        <begin position="110"/>
        <end position="128"/>
    </location>
</feature>
<evidence type="ECO:0000256" key="1">
    <source>
        <dbReference type="SAM" id="Phobius"/>
    </source>
</evidence>
<reference evidence="2" key="1">
    <citation type="submission" date="2017-10" db="EMBL/GenBank/DDBJ databases">
        <title>Draft genome sequence of the planktic cyanobacteria Tychonema bourrellyi isolated from alpine lentic freshwater.</title>
        <authorList>
            <person name="Tett A."/>
            <person name="Armanini F."/>
            <person name="Asnicar F."/>
            <person name="Boscaini A."/>
            <person name="Pasolli E."/>
            <person name="Zolfo M."/>
            <person name="Donati C."/>
            <person name="Salmaso N."/>
            <person name="Segata N."/>
        </authorList>
    </citation>
    <scope>NUCLEOTIDE SEQUENCE</scope>
    <source>
        <strain evidence="2">FEM_GT703</strain>
    </source>
</reference>
<dbReference type="RefSeq" id="WP_096831194.1">
    <property type="nucleotide sequence ID" value="NZ_NXIB02000197.1"/>
</dbReference>
<feature type="transmembrane region" description="Helical" evidence="1">
    <location>
        <begin position="87"/>
        <end position="104"/>
    </location>
</feature>
<keyword evidence="1" id="KW-0472">Membrane</keyword>
<feature type="transmembrane region" description="Helical" evidence="1">
    <location>
        <begin position="49"/>
        <end position="75"/>
    </location>
</feature>
<comment type="caution">
    <text evidence="2">The sequence shown here is derived from an EMBL/GenBank/DDBJ whole genome shotgun (WGS) entry which is preliminary data.</text>
</comment>
<dbReference type="EMBL" id="NXIB02000197">
    <property type="protein sequence ID" value="PHX53442.1"/>
    <property type="molecule type" value="Genomic_DNA"/>
</dbReference>
<gene>
    <name evidence="2" type="ORF">CP500_021510</name>
</gene>
<keyword evidence="3" id="KW-1185">Reference proteome</keyword>
<keyword evidence="1" id="KW-1133">Transmembrane helix</keyword>
<keyword evidence="1" id="KW-0812">Transmembrane</keyword>
<proteinExistence type="predicted"/>
<dbReference type="Proteomes" id="UP000226442">
    <property type="component" value="Unassembled WGS sequence"/>
</dbReference>
<accession>A0A2G4EV71</accession>
<dbReference type="OrthoDB" id="467942at2"/>
<sequence>MSDFLRGLKILPWQEILQIATLVNLTVLGIELFLAWSTKIPAISNALRLLYSSSLGILVPVAIAVGMGALAVYFLEYWQQQFLLNQTNLWLLVFCLFLGLFLKSLLLPPLFISLSQATLIGIAVGVFWKGRPYWR</sequence>
<organism evidence="2 3">
    <name type="scientific">Tychonema bourrellyi FEM_GT703</name>
    <dbReference type="NCBI Taxonomy" id="2040638"/>
    <lineage>
        <taxon>Bacteria</taxon>
        <taxon>Bacillati</taxon>
        <taxon>Cyanobacteriota</taxon>
        <taxon>Cyanophyceae</taxon>
        <taxon>Oscillatoriophycideae</taxon>
        <taxon>Oscillatoriales</taxon>
        <taxon>Microcoleaceae</taxon>
        <taxon>Tychonema</taxon>
    </lineage>
</organism>
<feature type="transmembrane region" description="Helical" evidence="1">
    <location>
        <begin position="16"/>
        <end position="37"/>
    </location>
</feature>
<protein>
    <submittedName>
        <fullName evidence="2">Peptide chain release factor 1</fullName>
    </submittedName>
</protein>
<name>A0A2G4EV71_9CYAN</name>
<dbReference type="AlphaFoldDB" id="A0A2G4EV71"/>
<evidence type="ECO:0000313" key="2">
    <source>
        <dbReference type="EMBL" id="PHX53442.1"/>
    </source>
</evidence>